<proteinExistence type="predicted"/>
<dbReference type="SUPFAM" id="SSF48498">
    <property type="entry name" value="Tetracyclin repressor-like, C-terminal domain"/>
    <property type="match status" value="1"/>
</dbReference>
<reference evidence="4 5" key="1">
    <citation type="submission" date="2021-03" db="EMBL/GenBank/DDBJ databases">
        <authorList>
            <person name="D'Agostino P."/>
            <person name="Huntemann M."/>
            <person name="Clum A."/>
            <person name="Spunde A."/>
            <person name="Palaniappan K."/>
            <person name="Ritter S."/>
            <person name="Mikhailova N."/>
            <person name="Chen I.-M."/>
            <person name="Stamatis D."/>
            <person name="Reddy T."/>
            <person name="O'Malley R."/>
            <person name="Daum C."/>
            <person name="Shapiro N."/>
            <person name="Ivanova N."/>
            <person name="Kyrpides N."/>
            <person name="Woyke T."/>
        </authorList>
    </citation>
    <scope>NUCLEOTIDE SEQUENCE [LARGE SCALE GENOMIC DNA]</scope>
    <source>
        <strain evidence="4 5">WS4403</strain>
    </source>
</reference>
<dbReference type="InterPro" id="IPR001647">
    <property type="entry name" value="HTH_TetR"/>
</dbReference>
<gene>
    <name evidence="4" type="ORF">J2125_003991</name>
</gene>
<dbReference type="Proteomes" id="UP001195624">
    <property type="component" value="Unassembled WGS sequence"/>
</dbReference>
<evidence type="ECO:0000256" key="2">
    <source>
        <dbReference type="PROSITE-ProRule" id="PRU00335"/>
    </source>
</evidence>
<evidence type="ECO:0000313" key="4">
    <source>
        <dbReference type="EMBL" id="MBP2170799.1"/>
    </source>
</evidence>
<dbReference type="Gene3D" id="1.10.357.10">
    <property type="entry name" value="Tetracycline Repressor, domain 2"/>
    <property type="match status" value="1"/>
</dbReference>
<comment type="caution">
    <text evidence="4">The sequence shown here is derived from an EMBL/GenBank/DDBJ whole genome shotgun (WGS) entry which is preliminary data.</text>
</comment>
<feature type="domain" description="HTH tetR-type" evidence="3">
    <location>
        <begin position="16"/>
        <end position="75"/>
    </location>
</feature>
<organism evidence="4 5">
    <name type="scientific">Winslowiella toletana</name>
    <dbReference type="NCBI Taxonomy" id="92490"/>
    <lineage>
        <taxon>Bacteria</taxon>
        <taxon>Pseudomonadati</taxon>
        <taxon>Pseudomonadota</taxon>
        <taxon>Gammaproteobacteria</taxon>
        <taxon>Enterobacterales</taxon>
        <taxon>Erwiniaceae</taxon>
        <taxon>Winslowiella</taxon>
    </lineage>
</organism>
<dbReference type="PANTHER" id="PTHR30055:SF223">
    <property type="entry name" value="HTH-TYPE TRANSCRIPTIONAL REGULATOR UIDR"/>
    <property type="match status" value="1"/>
</dbReference>
<sequence length="191" mass="20987">MRPDSNTKKPLRPDAAKRRQAVLAVARRIYAEEGVDVPIQRIATAAGVGRATVHRNFFDRKGLLLALLDEEIDEFDRDLAAVDLRRQPFALFDAFAKLSLTNAALLPQWQAMDAHEREFAEVRKKFVRIVERVLPDVVASGLVRTDLSVQDVELIAGMLGAALRGENAAARAALTGRALDIIKTGIGLPLI</sequence>
<evidence type="ECO:0000313" key="5">
    <source>
        <dbReference type="Proteomes" id="UP001195624"/>
    </source>
</evidence>
<feature type="DNA-binding region" description="H-T-H motif" evidence="2">
    <location>
        <begin position="38"/>
        <end position="57"/>
    </location>
</feature>
<evidence type="ECO:0000259" key="3">
    <source>
        <dbReference type="PROSITE" id="PS50977"/>
    </source>
</evidence>
<dbReference type="EMBL" id="JAGGMQ010000001">
    <property type="protein sequence ID" value="MBP2170799.1"/>
    <property type="molecule type" value="Genomic_DNA"/>
</dbReference>
<dbReference type="InterPro" id="IPR036271">
    <property type="entry name" value="Tet_transcr_reg_TetR-rel_C_sf"/>
</dbReference>
<keyword evidence="5" id="KW-1185">Reference proteome</keyword>
<protein>
    <submittedName>
        <fullName evidence="4">AcrR family transcriptional regulator</fullName>
    </submittedName>
</protein>
<dbReference type="Pfam" id="PF00440">
    <property type="entry name" value="TetR_N"/>
    <property type="match status" value="1"/>
</dbReference>
<dbReference type="RefSeq" id="WP_017801718.1">
    <property type="nucleotide sequence ID" value="NZ_JAGGMQ010000001.1"/>
</dbReference>
<dbReference type="InterPro" id="IPR009057">
    <property type="entry name" value="Homeodomain-like_sf"/>
</dbReference>
<dbReference type="InterPro" id="IPR050109">
    <property type="entry name" value="HTH-type_TetR-like_transc_reg"/>
</dbReference>
<dbReference type="SUPFAM" id="SSF46689">
    <property type="entry name" value="Homeodomain-like"/>
    <property type="match status" value="1"/>
</dbReference>
<evidence type="ECO:0000256" key="1">
    <source>
        <dbReference type="ARBA" id="ARBA00023125"/>
    </source>
</evidence>
<dbReference type="PROSITE" id="PS50977">
    <property type="entry name" value="HTH_TETR_2"/>
    <property type="match status" value="1"/>
</dbReference>
<reference evidence="5" key="2">
    <citation type="submission" date="2023-07" db="EMBL/GenBank/DDBJ databases">
        <title>Genome mining of underrepresented organisms for secondary metabolites.</title>
        <authorList>
            <person name="D'Agostino P.M."/>
        </authorList>
    </citation>
    <scope>NUCLEOTIDE SEQUENCE [LARGE SCALE GENOMIC DNA]</scope>
    <source>
        <strain evidence="5">WS4403</strain>
    </source>
</reference>
<dbReference type="PRINTS" id="PR00455">
    <property type="entry name" value="HTHTETR"/>
</dbReference>
<name>A0ABS4PDT7_9GAMM</name>
<keyword evidence="1 2" id="KW-0238">DNA-binding</keyword>
<dbReference type="PANTHER" id="PTHR30055">
    <property type="entry name" value="HTH-TYPE TRANSCRIPTIONAL REGULATOR RUTR"/>
    <property type="match status" value="1"/>
</dbReference>
<accession>A0ABS4PDT7</accession>